<dbReference type="SUPFAM" id="SSF82153">
    <property type="entry name" value="FAS1 domain"/>
    <property type="match status" value="2"/>
</dbReference>
<dbReference type="InterPro" id="IPR036378">
    <property type="entry name" value="FAS1_dom_sf"/>
</dbReference>
<name>A0A2J5I6F1_9EURO</name>
<evidence type="ECO:0000256" key="2">
    <source>
        <dbReference type="SAM" id="SignalP"/>
    </source>
</evidence>
<dbReference type="Proteomes" id="UP000235023">
    <property type="component" value="Unassembled WGS sequence"/>
</dbReference>
<accession>A0A2J5I6F1</accession>
<feature type="signal peptide" evidence="2">
    <location>
        <begin position="1"/>
        <end position="21"/>
    </location>
</feature>
<dbReference type="PANTHER" id="PTHR10900">
    <property type="entry name" value="PERIOSTIN-RELATED"/>
    <property type="match status" value="1"/>
</dbReference>
<keyword evidence="5" id="KW-1185">Reference proteome</keyword>
<feature type="domain" description="FAS1" evidence="3">
    <location>
        <begin position="243"/>
        <end position="416"/>
    </location>
</feature>
<organism evidence="4 5">
    <name type="scientific">Aspergillus taichungensis</name>
    <dbReference type="NCBI Taxonomy" id="482145"/>
    <lineage>
        <taxon>Eukaryota</taxon>
        <taxon>Fungi</taxon>
        <taxon>Dikarya</taxon>
        <taxon>Ascomycota</taxon>
        <taxon>Pezizomycotina</taxon>
        <taxon>Eurotiomycetes</taxon>
        <taxon>Eurotiomycetidae</taxon>
        <taxon>Eurotiales</taxon>
        <taxon>Aspergillaceae</taxon>
        <taxon>Aspergillus</taxon>
        <taxon>Aspergillus subgen. Circumdati</taxon>
    </lineage>
</organism>
<dbReference type="Gene3D" id="2.30.180.10">
    <property type="entry name" value="FAS1 domain"/>
    <property type="match status" value="2"/>
</dbReference>
<feature type="domain" description="FAS1" evidence="3">
    <location>
        <begin position="102"/>
        <end position="239"/>
    </location>
</feature>
<dbReference type="OrthoDB" id="7700931at2759"/>
<keyword evidence="2" id="KW-0732">Signal</keyword>
<dbReference type="PROSITE" id="PS50213">
    <property type="entry name" value="FAS1"/>
    <property type="match status" value="2"/>
</dbReference>
<protein>
    <submittedName>
        <fullName evidence="4">Fasciclin domain-domain-containing protein</fullName>
    </submittedName>
</protein>
<sequence length="466" mass="51172">MKLSPWPTLALLPLARGIVLPQQFPHFPPKQEPNQNPNPLDIALDAELASDTSPLQHNWLSNLIDADTETNPPDLPTSHPQSLSQIPSFRSSPPPHHPPATNKTLYQLITECKHTTILARIVSKDEELTRLLNASDANITLFAPPDSAFKSGGESDHEEENFVAKYHLLDGLYPAVRIFHAQTLPTLLVGDDQNLGDDLPQRVAVRVGWRGIVINQYSRIVVSDIKATNGLLHSPTHILTPPKPTKKLIDENPSHFSTLALALHKTNLSLSTHSNTHPQSQSHKKRKTTTLAPTNAAFSKLGSKTTSFLFSPSGLPYLRRLLQYHLVPDRAIYTDVVYGANGSVTEIPAGVFTHLDVPTEDEDEEDREDGNGGAHLGIDVMRFGAYASVKVNGYTRVVGRDVVVSDGVVQVVGHVLVPPLRVVDDSGGWGREVAPEWTGEEDEITVEDLKRRLGGERELDGFHGEL</sequence>
<feature type="region of interest" description="Disordered" evidence="1">
    <location>
        <begin position="65"/>
        <end position="101"/>
    </location>
</feature>
<dbReference type="Pfam" id="PF02469">
    <property type="entry name" value="Fasciclin"/>
    <property type="match status" value="2"/>
</dbReference>
<dbReference type="PANTHER" id="PTHR10900:SF125">
    <property type="entry name" value="FAS1 DOMAIN-CONTAINING PROTEIN YLR001C"/>
    <property type="match status" value="1"/>
</dbReference>
<evidence type="ECO:0000313" key="4">
    <source>
        <dbReference type="EMBL" id="PLN85548.1"/>
    </source>
</evidence>
<dbReference type="SMART" id="SM00554">
    <property type="entry name" value="FAS1"/>
    <property type="match status" value="2"/>
</dbReference>
<feature type="region of interest" description="Disordered" evidence="1">
    <location>
        <begin position="270"/>
        <end position="290"/>
    </location>
</feature>
<feature type="compositionally biased region" description="Polar residues" evidence="1">
    <location>
        <begin position="78"/>
        <end position="90"/>
    </location>
</feature>
<dbReference type="EMBL" id="KZ559504">
    <property type="protein sequence ID" value="PLN85548.1"/>
    <property type="molecule type" value="Genomic_DNA"/>
</dbReference>
<feature type="compositionally biased region" description="Polar residues" evidence="1">
    <location>
        <begin position="270"/>
        <end position="281"/>
    </location>
</feature>
<dbReference type="InterPro" id="IPR000782">
    <property type="entry name" value="FAS1_domain"/>
</dbReference>
<gene>
    <name evidence="4" type="ORF">BDW42DRAFT_190831</name>
</gene>
<reference evidence="5" key="1">
    <citation type="submission" date="2017-12" db="EMBL/GenBank/DDBJ databases">
        <authorList>
            <consortium name="DOE Joint Genome Institute"/>
            <person name="Mondo S.J."/>
            <person name="Kjaerbolling I."/>
            <person name="Vesth T.C."/>
            <person name="Frisvad J.C."/>
            <person name="Nybo J.L."/>
            <person name="Theobald S."/>
            <person name="Kuo A."/>
            <person name="Bowyer P."/>
            <person name="Matsuda Y."/>
            <person name="Lyhne E.K."/>
            <person name="Kogle M.E."/>
            <person name="Clum A."/>
            <person name="Lipzen A."/>
            <person name="Salamov A."/>
            <person name="Ngan C.Y."/>
            <person name="Daum C."/>
            <person name="Chiniquy J."/>
            <person name="Barry K."/>
            <person name="LaButti K."/>
            <person name="Haridas S."/>
            <person name="Simmons B.A."/>
            <person name="Magnuson J.K."/>
            <person name="Mortensen U.H."/>
            <person name="Larsen T.O."/>
            <person name="Grigoriev I.V."/>
            <person name="Baker S.E."/>
            <person name="Andersen M.R."/>
            <person name="Nordberg H.P."/>
            <person name="Cantor M.N."/>
            <person name="Hua S.X."/>
        </authorList>
    </citation>
    <scope>NUCLEOTIDE SEQUENCE [LARGE SCALE GENOMIC DNA]</scope>
    <source>
        <strain evidence="5">IBT 19404</strain>
    </source>
</reference>
<dbReference type="AlphaFoldDB" id="A0A2J5I6F1"/>
<feature type="chain" id="PRO_5014359750" evidence="2">
    <location>
        <begin position="22"/>
        <end position="466"/>
    </location>
</feature>
<dbReference type="InterPro" id="IPR050904">
    <property type="entry name" value="Adhesion/Biosynth-related"/>
</dbReference>
<evidence type="ECO:0000256" key="1">
    <source>
        <dbReference type="SAM" id="MobiDB-lite"/>
    </source>
</evidence>
<evidence type="ECO:0000259" key="3">
    <source>
        <dbReference type="PROSITE" id="PS50213"/>
    </source>
</evidence>
<evidence type="ECO:0000313" key="5">
    <source>
        <dbReference type="Proteomes" id="UP000235023"/>
    </source>
</evidence>
<proteinExistence type="predicted"/>